<evidence type="ECO:0000313" key="3">
    <source>
        <dbReference type="EMBL" id="KGM46675.1"/>
    </source>
</evidence>
<dbReference type="PRINTS" id="PR00313">
    <property type="entry name" value="CABNDNGRPT"/>
</dbReference>
<dbReference type="SUPFAM" id="SSF51120">
    <property type="entry name" value="beta-Roll"/>
    <property type="match status" value="2"/>
</dbReference>
<name>A0A0A0E902_9RHOB</name>
<comment type="caution">
    <text evidence="3">The sequence shown here is derived from an EMBL/GenBank/DDBJ whole genome shotgun (WGS) entry which is preliminary data.</text>
</comment>
<sequence>MVESTVNAANAGKDGNPDIATLANGTTVVAYQSEFGATGGVFEVRFQLIDAQGSPIGSPVGLGQQSSVTGGGAVVSGLSDGSFVVSWIASGNVLAQRFDANGVSLSPIITVDDNVNIKALAIEPLSGGGFVISALHGVASGGGSAAVLYNFATNAATTFTRDIESSSQFGGSGNGIKTLELPTGYFSVWAAANDEIKGEFHEDGSGNETIFFDETFGANGGIDGTVAAAELTDGSVVVAWAQYGNIRMLMPEVSDEGSFLPGEIANANRIDETTQPDILALSNGNFVIVWAAQDPATGDYNIKGQTFDSDGVPVGGGFLVNDVTDGPQVKPGVSEISNGGIRVVWQTNPSGNLDVAFKDLTQAEITAGTYTIVEDSPTVADVEITGDLVQGEVLGSGPPPTDANGIAEVTYSWYRNAMPLGQSLSGEIIAGANGATYTPVQADVGETLGVLVSVTDDLGNVSTFRDIADDVIANQNDPVQGEVSIDGAEDGVTVGETLRANPSLSDPDGLGVLSYTWSRDGIALAGTNSADYAVTGADLGAQLSVTVSYVDDFGATERVTSDMAGPVGSAGPTEDADLIIGGTGNDSLTSLGGADTIYAYEGDDTIDGGAGADRMIGGPGSDTYHVDDTNDFVGESRNWAGHDLVYASIDFRMGRAHIEDLYLTGPALLGAGNGLANEIRGTVGDNILDGGKNNDTLIGGAGNDTYLVRAPGDTVIEAAGRGVADTVKAFRAYKLTDNVERLYLQTLRNDAGEGIAGVNGIGNDLDNTIVGNPFDNVIVGREGRDTLKGQAGADTFVFDRAYGPANVDRIIDFNVNVPDEGDILKMKGSVFGGQSAGVLDSQLFTAGTQANDSNDRFIFDAASGNLWFDADGAGGASQILIATFEQNAVVSFDDILIY</sequence>
<dbReference type="Pfam" id="PF00353">
    <property type="entry name" value="HemolysinCabind"/>
    <property type="match status" value="3"/>
</dbReference>
<dbReference type="AlphaFoldDB" id="A0A0A0E902"/>
<comment type="subcellular location">
    <subcellularLocation>
        <location evidence="1">Secreted</location>
    </subcellularLocation>
</comment>
<reference evidence="3 4" key="1">
    <citation type="journal article" date="2015" name="Antonie Van Leeuwenhoek">
        <title>Pseudooceanicola atlanticus gen. nov. sp. nov., isolated from surface seawater of the Atlantic Ocean and reclassification of Oceanicola batsensis, Oceanicola marinus, Oceanicola nitratireducens, Oceanicola nanhaiensis, Oceanicola antarcticus and Oceanicola flagellatus, as Pseudooceanicola batsensis comb. nov., Pseudooceanicola marinus comb. nov., Pseudooceanicola nitratireducens comb. nov., Pseudooceanicola nanhaiensis comb. nov., Pseudooceanicola antarcticus comb. nov., and Pseudooceanicola flagellatus comb. nov.</title>
        <authorList>
            <person name="Lai Q."/>
            <person name="Li G."/>
            <person name="Liu X."/>
            <person name="Du Y."/>
            <person name="Sun F."/>
            <person name="Shao Z."/>
        </authorList>
    </citation>
    <scope>NUCLEOTIDE SEQUENCE [LARGE SCALE GENOMIC DNA]</scope>
    <source>
        <strain evidence="3 4">22II-s11g</strain>
    </source>
</reference>
<keyword evidence="2" id="KW-0964">Secreted</keyword>
<dbReference type="eggNOG" id="COG2931">
    <property type="taxonomic scope" value="Bacteria"/>
</dbReference>
<dbReference type="GO" id="GO:0005576">
    <property type="term" value="C:extracellular region"/>
    <property type="evidence" value="ECO:0007669"/>
    <property type="project" value="UniProtKB-SubCell"/>
</dbReference>
<dbReference type="Proteomes" id="UP000030004">
    <property type="component" value="Unassembled WGS sequence"/>
</dbReference>
<dbReference type="InterPro" id="IPR018511">
    <property type="entry name" value="Hemolysin-typ_Ca-bd_CS"/>
</dbReference>
<dbReference type="OrthoDB" id="9773411at2"/>
<keyword evidence="4" id="KW-1185">Reference proteome</keyword>
<dbReference type="RefSeq" id="WP_052418539.1">
    <property type="nucleotide sequence ID" value="NZ_AQQX01000026.1"/>
</dbReference>
<gene>
    <name evidence="3" type="ORF">ATO9_22555</name>
</gene>
<dbReference type="GO" id="GO:0005509">
    <property type="term" value="F:calcium ion binding"/>
    <property type="evidence" value="ECO:0007669"/>
    <property type="project" value="InterPro"/>
</dbReference>
<evidence type="ECO:0000313" key="4">
    <source>
        <dbReference type="Proteomes" id="UP000030004"/>
    </source>
</evidence>
<dbReference type="Gene3D" id="2.60.40.2700">
    <property type="match status" value="1"/>
</dbReference>
<protein>
    <submittedName>
        <fullName evidence="3">Uncharacterized protein</fullName>
    </submittedName>
</protein>
<dbReference type="InterPro" id="IPR001343">
    <property type="entry name" value="Hemolysn_Ca-bd"/>
</dbReference>
<dbReference type="Gene3D" id="2.150.10.10">
    <property type="entry name" value="Serralysin-like metalloprotease, C-terminal"/>
    <property type="match status" value="3"/>
</dbReference>
<proteinExistence type="predicted"/>
<evidence type="ECO:0000256" key="1">
    <source>
        <dbReference type="ARBA" id="ARBA00004613"/>
    </source>
</evidence>
<evidence type="ECO:0000256" key="2">
    <source>
        <dbReference type="ARBA" id="ARBA00022525"/>
    </source>
</evidence>
<dbReference type="PROSITE" id="PS00330">
    <property type="entry name" value="HEMOLYSIN_CALCIUM"/>
    <property type="match status" value="1"/>
</dbReference>
<dbReference type="EMBL" id="AQQX01000026">
    <property type="protein sequence ID" value="KGM46675.1"/>
    <property type="molecule type" value="Genomic_DNA"/>
</dbReference>
<accession>A0A0A0E902</accession>
<dbReference type="InterPro" id="IPR050557">
    <property type="entry name" value="RTX_toxin/Mannuronan_C5-epim"/>
</dbReference>
<dbReference type="PANTHER" id="PTHR38340:SF1">
    <property type="entry name" value="S-LAYER PROTEIN"/>
    <property type="match status" value="1"/>
</dbReference>
<dbReference type="InterPro" id="IPR011049">
    <property type="entry name" value="Serralysin-like_metalloprot_C"/>
</dbReference>
<dbReference type="PANTHER" id="PTHR38340">
    <property type="entry name" value="S-LAYER PROTEIN"/>
    <property type="match status" value="1"/>
</dbReference>
<dbReference type="STRING" id="1461694.ATO9_22555"/>
<organism evidence="3 4">
    <name type="scientific">Pseudooceanicola atlanticus</name>
    <dbReference type="NCBI Taxonomy" id="1461694"/>
    <lineage>
        <taxon>Bacteria</taxon>
        <taxon>Pseudomonadati</taxon>
        <taxon>Pseudomonadota</taxon>
        <taxon>Alphaproteobacteria</taxon>
        <taxon>Rhodobacterales</taxon>
        <taxon>Paracoccaceae</taxon>
        <taxon>Pseudooceanicola</taxon>
    </lineage>
</organism>